<dbReference type="GO" id="GO:0005524">
    <property type="term" value="F:ATP binding"/>
    <property type="evidence" value="ECO:0007669"/>
    <property type="project" value="UniProtKB-KW"/>
</dbReference>
<dbReference type="InterPro" id="IPR006426">
    <property type="entry name" value="Asn_synth_AEB"/>
</dbReference>
<dbReference type="InterPro" id="IPR001962">
    <property type="entry name" value="Asn_synthase"/>
</dbReference>
<gene>
    <name evidence="12" type="ORF">UY83_C0003G0035</name>
</gene>
<dbReference type="GO" id="GO:0004066">
    <property type="term" value="F:asparagine synthase (glutamine-hydrolyzing) activity"/>
    <property type="evidence" value="ECO:0007669"/>
    <property type="project" value="UniProtKB-EC"/>
</dbReference>
<dbReference type="InterPro" id="IPR051786">
    <property type="entry name" value="ASN_synthetase/amidase"/>
</dbReference>
<feature type="binding site" evidence="9">
    <location>
        <position position="93"/>
    </location>
    <ligand>
        <name>L-glutamine</name>
        <dbReference type="ChEBI" id="CHEBI:58359"/>
    </ligand>
</feature>
<comment type="caution">
    <text evidence="12">The sequence shown here is derived from an EMBL/GenBank/DDBJ whole genome shotgun (WGS) entry which is preliminary data.</text>
</comment>
<sequence>MCGILGITEKNEALVRAAAKTMAHRGPDAFGIFSDDNVTLGHNRLSIIDLDARSNQPMHAGGCSIVFNGEIYNFRELKSELQNLGCSFKTGSDTEVLLCAYRQWGKGLTAKIRGMYAFAIYDKSQGKIALCTDRSNMKPIVYAVVGGKLFFASEVRAILAMLKENGLKLDVDHEALSLYYAFGYIPAPHTLYVGVCRLSGRAWVTYDLKTGEIREEEYPELPIKKTSEEELSSLLESAVKKHLVADVPVGVFFSGGTDSSLIVAILKKLGIKLETFSVKVAGRPEDAKYFEKTSKHLGIKSHVYGFGVREFDELYPELMHRIDEPLYDNSLFPAHFIARKARGRVAVALSGEGGDEYFGGYPRSLALARMGDVPLDTKVGIAEKIFFLLPAFRGKNKLFEWIFTALRRPAAFYLLTMSPAKSLLTLQEWCAAKRVLSGSSARALDADFYLPGDLMRKLDMATMYCSIEGRVPLLDAEVISAAQALPWDPQEPKSALKKVLSRYLPRELVYRGKQGFGLALPELFDRSVYLKEDLSRAIEYLRGRKLFPARCPGRSALIARYPHFSFGIITLYYALYNAEQA</sequence>
<evidence type="ECO:0000256" key="9">
    <source>
        <dbReference type="PIRSR" id="PIRSR001589-2"/>
    </source>
</evidence>
<evidence type="ECO:0000256" key="6">
    <source>
        <dbReference type="ARBA" id="ARBA00022962"/>
    </source>
</evidence>
<feature type="site" description="Important for beta-aspartyl-AMP intermediate formation" evidence="10">
    <location>
        <position position="352"/>
    </location>
</feature>
<proteinExistence type="inferred from homology"/>
<evidence type="ECO:0000256" key="2">
    <source>
        <dbReference type="ARBA" id="ARBA00005752"/>
    </source>
</evidence>
<dbReference type="GO" id="GO:0006529">
    <property type="term" value="P:asparagine biosynthetic process"/>
    <property type="evidence" value="ECO:0007669"/>
    <property type="project" value="UniProtKB-KW"/>
</dbReference>
<dbReference type="Gene3D" id="3.40.50.620">
    <property type="entry name" value="HUPs"/>
    <property type="match status" value="1"/>
</dbReference>
<feature type="domain" description="Glutamine amidotransferase type-2" evidence="11">
    <location>
        <begin position="2"/>
        <end position="181"/>
    </location>
</feature>
<dbReference type="PANTHER" id="PTHR43284:SF1">
    <property type="entry name" value="ASPARAGINE SYNTHETASE"/>
    <property type="match status" value="1"/>
</dbReference>
<dbReference type="Pfam" id="PF00733">
    <property type="entry name" value="Asn_synthase"/>
    <property type="match status" value="1"/>
</dbReference>
<keyword evidence="4 9" id="KW-0547">Nucleotide-binding</keyword>
<evidence type="ECO:0000256" key="7">
    <source>
        <dbReference type="ARBA" id="ARBA00048741"/>
    </source>
</evidence>
<dbReference type="Proteomes" id="UP000034740">
    <property type="component" value="Unassembled WGS sequence"/>
</dbReference>
<comment type="pathway">
    <text evidence="1">Amino-acid biosynthesis; L-asparagine biosynthesis; L-asparagine from L-aspartate (L-Gln route): step 1/1.</text>
</comment>
<name>A0A0G1XXN6_9BACT</name>
<dbReference type="GO" id="GO:0005829">
    <property type="term" value="C:cytosol"/>
    <property type="evidence" value="ECO:0007669"/>
    <property type="project" value="TreeGrafter"/>
</dbReference>
<dbReference type="Pfam" id="PF13522">
    <property type="entry name" value="GATase_6"/>
    <property type="match status" value="1"/>
</dbReference>
<evidence type="ECO:0000259" key="11">
    <source>
        <dbReference type="PROSITE" id="PS51278"/>
    </source>
</evidence>
<dbReference type="PROSITE" id="PS51278">
    <property type="entry name" value="GATASE_TYPE_2"/>
    <property type="match status" value="1"/>
</dbReference>
<accession>A0A0G1XXN6</accession>
<dbReference type="EC" id="6.3.5.4" evidence="3"/>
<evidence type="ECO:0000313" key="13">
    <source>
        <dbReference type="Proteomes" id="UP000034740"/>
    </source>
</evidence>
<dbReference type="InterPro" id="IPR017932">
    <property type="entry name" value="GATase_2_dom"/>
</dbReference>
<evidence type="ECO:0000256" key="8">
    <source>
        <dbReference type="PIRSR" id="PIRSR001589-1"/>
    </source>
</evidence>
<feature type="active site" description="For GATase activity" evidence="8">
    <location>
        <position position="2"/>
    </location>
</feature>
<dbReference type="InterPro" id="IPR033738">
    <property type="entry name" value="AsnB_N"/>
</dbReference>
<comment type="similarity">
    <text evidence="2">Belongs to the asparagine synthetase family.</text>
</comment>
<dbReference type="CDD" id="cd00712">
    <property type="entry name" value="AsnB"/>
    <property type="match status" value="1"/>
</dbReference>
<evidence type="ECO:0000256" key="1">
    <source>
        <dbReference type="ARBA" id="ARBA00005187"/>
    </source>
</evidence>
<dbReference type="EMBL" id="LCRO01000003">
    <property type="protein sequence ID" value="KKW35751.1"/>
    <property type="molecule type" value="Genomic_DNA"/>
</dbReference>
<evidence type="ECO:0000256" key="4">
    <source>
        <dbReference type="ARBA" id="ARBA00022741"/>
    </source>
</evidence>
<dbReference type="NCBIfam" id="TIGR01536">
    <property type="entry name" value="asn_synth_AEB"/>
    <property type="match status" value="1"/>
</dbReference>
<protein>
    <recommendedName>
        <fullName evidence="3">asparagine synthase (glutamine-hydrolyzing)</fullName>
        <ecNumber evidence="3">6.3.5.4</ecNumber>
    </recommendedName>
</protein>
<comment type="catalytic activity">
    <reaction evidence="7">
        <text>L-aspartate + L-glutamine + ATP + H2O = L-asparagine + L-glutamate + AMP + diphosphate + H(+)</text>
        <dbReference type="Rhea" id="RHEA:12228"/>
        <dbReference type="ChEBI" id="CHEBI:15377"/>
        <dbReference type="ChEBI" id="CHEBI:15378"/>
        <dbReference type="ChEBI" id="CHEBI:29985"/>
        <dbReference type="ChEBI" id="CHEBI:29991"/>
        <dbReference type="ChEBI" id="CHEBI:30616"/>
        <dbReference type="ChEBI" id="CHEBI:33019"/>
        <dbReference type="ChEBI" id="CHEBI:58048"/>
        <dbReference type="ChEBI" id="CHEBI:58359"/>
        <dbReference type="ChEBI" id="CHEBI:456215"/>
        <dbReference type="EC" id="6.3.5.4"/>
    </reaction>
</comment>
<evidence type="ECO:0000256" key="10">
    <source>
        <dbReference type="PIRSR" id="PIRSR001589-3"/>
    </source>
</evidence>
<feature type="binding site" evidence="9">
    <location>
        <position position="278"/>
    </location>
    <ligand>
        <name>ATP</name>
        <dbReference type="ChEBI" id="CHEBI:30616"/>
    </ligand>
</feature>
<dbReference type="SUPFAM" id="SSF56235">
    <property type="entry name" value="N-terminal nucleophile aminohydrolases (Ntn hydrolases)"/>
    <property type="match status" value="1"/>
</dbReference>
<evidence type="ECO:0000313" key="12">
    <source>
        <dbReference type="EMBL" id="KKW35751.1"/>
    </source>
</evidence>
<keyword evidence="5 9" id="KW-0067">ATP-binding</keyword>
<dbReference type="AlphaFoldDB" id="A0A0G1XXN6"/>
<dbReference type="InterPro" id="IPR014729">
    <property type="entry name" value="Rossmann-like_a/b/a_fold"/>
</dbReference>
<dbReference type="PIRSF" id="PIRSF001589">
    <property type="entry name" value="Asn_synthetase_glu-h"/>
    <property type="match status" value="1"/>
</dbReference>
<reference evidence="12 13" key="1">
    <citation type="journal article" date="2015" name="Nature">
        <title>rRNA introns, odd ribosomes, and small enigmatic genomes across a large radiation of phyla.</title>
        <authorList>
            <person name="Brown C.T."/>
            <person name="Hug L.A."/>
            <person name="Thomas B.C."/>
            <person name="Sharon I."/>
            <person name="Castelle C.J."/>
            <person name="Singh A."/>
            <person name="Wilkins M.J."/>
            <person name="Williams K.H."/>
            <person name="Banfield J.F."/>
        </authorList>
    </citation>
    <scope>NUCLEOTIDE SEQUENCE [LARGE SCALE GENOMIC DNA]</scope>
</reference>
<dbReference type="PANTHER" id="PTHR43284">
    <property type="entry name" value="ASPARAGINE SYNTHETASE (GLUTAMINE-HYDROLYZING)"/>
    <property type="match status" value="1"/>
</dbReference>
<dbReference type="InterPro" id="IPR029055">
    <property type="entry name" value="Ntn_hydrolases_N"/>
</dbReference>
<dbReference type="CDD" id="cd01991">
    <property type="entry name" value="Asn_synthase_B_C"/>
    <property type="match status" value="1"/>
</dbReference>
<evidence type="ECO:0000256" key="3">
    <source>
        <dbReference type="ARBA" id="ARBA00012737"/>
    </source>
</evidence>
<keyword evidence="6 8" id="KW-0315">Glutamine amidotransferase</keyword>
<keyword evidence="8" id="KW-0028">Amino-acid biosynthesis</keyword>
<dbReference type="Gene3D" id="3.60.20.10">
    <property type="entry name" value="Glutamine Phosphoribosylpyrophosphate, subunit 1, domain 1"/>
    <property type="match status" value="1"/>
</dbReference>
<keyword evidence="8" id="KW-0061">Asparagine biosynthesis</keyword>
<dbReference type="PATRIC" id="fig|1618605.3.peg.233"/>
<dbReference type="SUPFAM" id="SSF52402">
    <property type="entry name" value="Adenine nucleotide alpha hydrolases-like"/>
    <property type="match status" value="1"/>
</dbReference>
<evidence type="ECO:0000256" key="5">
    <source>
        <dbReference type="ARBA" id="ARBA00022840"/>
    </source>
</evidence>
<feature type="binding site" evidence="9">
    <location>
        <begin position="350"/>
        <end position="351"/>
    </location>
    <ligand>
        <name>ATP</name>
        <dbReference type="ChEBI" id="CHEBI:30616"/>
    </ligand>
</feature>
<organism evidence="12 13">
    <name type="scientific">Candidatus Adlerbacteria bacterium GW2011_GWA1_54_10</name>
    <dbReference type="NCBI Taxonomy" id="1618605"/>
    <lineage>
        <taxon>Bacteria</taxon>
        <taxon>Candidatus Adleribacteriota</taxon>
    </lineage>
</organism>